<dbReference type="EC" id="3.4.14.4" evidence="11"/>
<dbReference type="GO" id="GO:0005737">
    <property type="term" value="C:cytoplasm"/>
    <property type="evidence" value="ECO:0007669"/>
    <property type="project" value="UniProtKB-SubCell"/>
</dbReference>
<evidence type="ECO:0000256" key="8">
    <source>
        <dbReference type="ARBA" id="ARBA00022801"/>
    </source>
</evidence>
<evidence type="ECO:0000313" key="14">
    <source>
        <dbReference type="EMBL" id="KAH0544774.1"/>
    </source>
</evidence>
<evidence type="ECO:0000256" key="4">
    <source>
        <dbReference type="ARBA" id="ARBA00022438"/>
    </source>
</evidence>
<proteinExistence type="inferred from homology"/>
<dbReference type="AlphaFoldDB" id="A0A9P8I7J6"/>
<dbReference type="Gene3D" id="3.30.540.30">
    <property type="match status" value="3"/>
</dbReference>
<protein>
    <recommendedName>
        <fullName evidence="11">Dipeptidyl peptidase 3</fullName>
        <ecNumber evidence="11">3.4.14.4</ecNumber>
    </recommendedName>
    <alternativeName>
        <fullName evidence="11">Dipeptidyl aminopeptidase III</fullName>
    </alternativeName>
    <alternativeName>
        <fullName evidence="11">Dipeptidyl peptidase III</fullName>
    </alternativeName>
</protein>
<feature type="binding site" evidence="13">
    <location>
        <position position="504"/>
    </location>
    <ligand>
        <name>Zn(2+)</name>
        <dbReference type="ChEBI" id="CHEBI:29105"/>
        <note>catalytic</note>
    </ligand>
</feature>
<dbReference type="PIRSF" id="PIRSF007828">
    <property type="entry name" value="Dipeptidyl-peptidase_III"/>
    <property type="match status" value="1"/>
</dbReference>
<evidence type="ECO:0000313" key="15">
    <source>
        <dbReference type="Proteomes" id="UP000698800"/>
    </source>
</evidence>
<keyword evidence="6 11" id="KW-0645">Protease</keyword>
<comment type="cofactor">
    <cofactor evidence="11 13">
        <name>Zn(2+)</name>
        <dbReference type="ChEBI" id="CHEBI:29105"/>
    </cofactor>
    <text evidence="11 13">Binds 1 zinc ion per subunit.</text>
</comment>
<comment type="catalytic activity">
    <reaction evidence="1 11">
        <text>Release of an N-terminal dipeptide from a peptide comprising four or more residues, with broad specificity. Also acts on dipeptidyl 2-naphthylamides.</text>
        <dbReference type="EC" id="3.4.14.4"/>
    </reaction>
</comment>
<dbReference type="EMBL" id="JAGHQL010000014">
    <property type="protein sequence ID" value="KAH0544774.1"/>
    <property type="molecule type" value="Genomic_DNA"/>
</dbReference>
<dbReference type="GO" id="GO:0004177">
    <property type="term" value="F:aminopeptidase activity"/>
    <property type="evidence" value="ECO:0007669"/>
    <property type="project" value="UniProtKB-KW"/>
</dbReference>
<evidence type="ECO:0000256" key="1">
    <source>
        <dbReference type="ARBA" id="ARBA00001336"/>
    </source>
</evidence>
<keyword evidence="8 11" id="KW-0378">Hydrolase</keyword>
<evidence type="ECO:0000256" key="5">
    <source>
        <dbReference type="ARBA" id="ARBA00022490"/>
    </source>
</evidence>
<dbReference type="InterPro" id="IPR005317">
    <property type="entry name" value="Dipeptidyl-peptase3"/>
</dbReference>
<gene>
    <name evidence="14" type="ORF">FGG08_001141</name>
</gene>
<comment type="similarity">
    <text evidence="3 11">Belongs to the peptidase M49 family.</text>
</comment>
<dbReference type="PANTHER" id="PTHR23422:SF11">
    <property type="entry name" value="DIPEPTIDYL PEPTIDASE 3"/>
    <property type="match status" value="1"/>
</dbReference>
<keyword evidence="10 11" id="KW-0482">Metalloprotease</keyword>
<keyword evidence="4 11" id="KW-0031">Aminopeptidase</keyword>
<dbReference type="GO" id="GO:0006508">
    <property type="term" value="P:proteolysis"/>
    <property type="evidence" value="ECO:0007669"/>
    <property type="project" value="UniProtKB-KW"/>
</dbReference>
<comment type="subcellular location">
    <subcellularLocation>
        <location evidence="2">Cytoplasm</location>
    </subcellularLocation>
</comment>
<feature type="active site" evidence="12">
    <location>
        <position position="446"/>
    </location>
</feature>
<evidence type="ECO:0000256" key="13">
    <source>
        <dbReference type="PIRSR" id="PIRSR007828-2"/>
    </source>
</evidence>
<dbReference type="GO" id="GO:0008239">
    <property type="term" value="F:dipeptidyl-peptidase activity"/>
    <property type="evidence" value="ECO:0007669"/>
    <property type="project" value="UniProtKB-UniRule"/>
</dbReference>
<evidence type="ECO:0000256" key="7">
    <source>
        <dbReference type="ARBA" id="ARBA00022723"/>
    </source>
</evidence>
<dbReference type="GO" id="GO:0046872">
    <property type="term" value="F:metal ion binding"/>
    <property type="evidence" value="ECO:0007669"/>
    <property type="project" value="UniProtKB-KW"/>
</dbReference>
<evidence type="ECO:0000256" key="2">
    <source>
        <dbReference type="ARBA" id="ARBA00004496"/>
    </source>
</evidence>
<dbReference type="OrthoDB" id="4694525at2759"/>
<evidence type="ECO:0000256" key="3">
    <source>
        <dbReference type="ARBA" id="ARBA00010200"/>
    </source>
</evidence>
<keyword evidence="15" id="KW-1185">Reference proteome</keyword>
<dbReference type="Pfam" id="PF03571">
    <property type="entry name" value="Peptidase_M49"/>
    <property type="match status" value="1"/>
</dbReference>
<name>A0A9P8I7J6_9PEZI</name>
<accession>A0A9P8I7J6</accession>
<organism evidence="14 15">
    <name type="scientific">Glutinoglossum americanum</name>
    <dbReference type="NCBI Taxonomy" id="1670608"/>
    <lineage>
        <taxon>Eukaryota</taxon>
        <taxon>Fungi</taxon>
        <taxon>Dikarya</taxon>
        <taxon>Ascomycota</taxon>
        <taxon>Pezizomycotina</taxon>
        <taxon>Geoglossomycetes</taxon>
        <taxon>Geoglossales</taxon>
        <taxon>Geoglossaceae</taxon>
        <taxon>Glutinoglossum</taxon>
    </lineage>
</organism>
<feature type="binding site" evidence="13">
    <location>
        <position position="445"/>
    </location>
    <ligand>
        <name>Zn(2+)</name>
        <dbReference type="ChEBI" id="CHEBI:29105"/>
        <note>catalytic</note>
    </ligand>
</feature>
<feature type="binding site" evidence="13">
    <location>
        <position position="450"/>
    </location>
    <ligand>
        <name>Zn(2+)</name>
        <dbReference type="ChEBI" id="CHEBI:29105"/>
        <note>catalytic</note>
    </ligand>
</feature>
<comment type="caution">
    <text evidence="14">The sequence shown here is derived from an EMBL/GenBank/DDBJ whole genome shotgun (WGS) entry which is preliminary data.</text>
</comment>
<evidence type="ECO:0000256" key="10">
    <source>
        <dbReference type="ARBA" id="ARBA00023049"/>
    </source>
</evidence>
<reference evidence="14" key="1">
    <citation type="submission" date="2021-03" db="EMBL/GenBank/DDBJ databases">
        <title>Comparative genomics and phylogenomic investigation of the class Geoglossomycetes provide insights into ecological specialization and systematics.</title>
        <authorList>
            <person name="Melie T."/>
            <person name="Pirro S."/>
            <person name="Miller A.N."/>
            <person name="Quandt A."/>
        </authorList>
    </citation>
    <scope>NUCLEOTIDE SEQUENCE</scope>
    <source>
        <strain evidence="14">GBOQ0MN5Z8</strain>
    </source>
</reference>
<keyword evidence="5 11" id="KW-0963">Cytoplasm</keyword>
<evidence type="ECO:0000256" key="9">
    <source>
        <dbReference type="ARBA" id="ARBA00022833"/>
    </source>
</evidence>
<dbReference type="PANTHER" id="PTHR23422">
    <property type="entry name" value="DIPEPTIDYL PEPTIDASE III-RELATED"/>
    <property type="match status" value="1"/>
</dbReference>
<dbReference type="GO" id="GO:0008235">
    <property type="term" value="F:metalloexopeptidase activity"/>
    <property type="evidence" value="ECO:0007669"/>
    <property type="project" value="InterPro"/>
</dbReference>
<keyword evidence="7 11" id="KW-0479">Metal-binding</keyword>
<evidence type="ECO:0000256" key="11">
    <source>
        <dbReference type="PIRNR" id="PIRNR007828"/>
    </source>
</evidence>
<evidence type="ECO:0000256" key="6">
    <source>
        <dbReference type="ARBA" id="ARBA00022670"/>
    </source>
</evidence>
<sequence>MAIPTDKSFIRSLSNYVCSLDIKEPFDNLTLKEKLYAHHMARAAWHGTRIILRQVSPESIAIFDFILEVYRSCDGDWSKLAIQVNVSHESLTNFLGYAAVFLANIGNYYGKGDQKIVPETSIDDLQKISTVSEAASRLYQEFSHSILARPPHNLGFPSDIAQSTYYPGESRISRDEISLITKAMEKHSIYPENTRLHKHYNNGKLSFDILQASVEVDGPAQELSLPGSGEFARLLRGDHSQELEKICSCLEEALKYAANTRQSQTISKYLVSFRTGDMEAYRESQRIWVKDMKPAVENILGFVEPYRDPFGVRAEFEGVVGIVDAEETRVLTTLTENSTFFIRRLPWAEGHTENDGKGPFEKDLFHPPDFTSLHALAYCSSIIFLGINLPNFNDIRQTTGFKNVMITNRHKSVMRPPNTSLIAEPELATYDAHKLPAWRLQITLHELLGHGTSKLLAQEGPGRYNFDISSPPINPLTGKPIEKWYLPGETWTGVFGSLATTVDECRAECVGSYLMADKDLLALFGYTDDSEITADDLTYNLYLQLGAIGLRSLANYITEDNAHFAMFRSLLAAGSNLLTVQHSLSAKTLRITLDRTKILSHGRPAIGSLLLKLHIYRCTADIEGCRAFYEELTKVDGVALEWRSIVMANQSPRQIFVQGNTFLDDEAGVRLREYEPTPEGLIRSWAERQV</sequence>
<dbReference type="Proteomes" id="UP000698800">
    <property type="component" value="Unassembled WGS sequence"/>
</dbReference>
<keyword evidence="9 11" id="KW-0862">Zinc</keyword>
<dbReference type="InterPro" id="IPR039461">
    <property type="entry name" value="Peptidase_M49"/>
</dbReference>
<evidence type="ECO:0000256" key="12">
    <source>
        <dbReference type="PIRSR" id="PIRSR007828-1"/>
    </source>
</evidence>